<comment type="caution">
    <text evidence="2">The sequence shown here is derived from an EMBL/GenBank/DDBJ whole genome shotgun (WGS) entry which is preliminary data.</text>
</comment>
<gene>
    <name evidence="2" type="ORF">E2C01_028480</name>
</gene>
<sequence>MDMWKNGLVAESSSVEEGEREVEPVGGEPLETTPELATVVELQEGWPGVQDPRNQAEGRKSI</sequence>
<keyword evidence="3" id="KW-1185">Reference proteome</keyword>
<evidence type="ECO:0000313" key="2">
    <source>
        <dbReference type="EMBL" id="MPC35069.1"/>
    </source>
</evidence>
<organism evidence="2 3">
    <name type="scientific">Portunus trituberculatus</name>
    <name type="common">Swimming crab</name>
    <name type="synonym">Neptunus trituberculatus</name>
    <dbReference type="NCBI Taxonomy" id="210409"/>
    <lineage>
        <taxon>Eukaryota</taxon>
        <taxon>Metazoa</taxon>
        <taxon>Ecdysozoa</taxon>
        <taxon>Arthropoda</taxon>
        <taxon>Crustacea</taxon>
        <taxon>Multicrustacea</taxon>
        <taxon>Malacostraca</taxon>
        <taxon>Eumalacostraca</taxon>
        <taxon>Eucarida</taxon>
        <taxon>Decapoda</taxon>
        <taxon>Pleocyemata</taxon>
        <taxon>Brachyura</taxon>
        <taxon>Eubrachyura</taxon>
        <taxon>Portunoidea</taxon>
        <taxon>Portunidae</taxon>
        <taxon>Portuninae</taxon>
        <taxon>Portunus</taxon>
    </lineage>
</organism>
<protein>
    <submittedName>
        <fullName evidence="2">Uncharacterized protein</fullName>
    </submittedName>
</protein>
<dbReference type="AlphaFoldDB" id="A0A5B7EPK6"/>
<proteinExistence type="predicted"/>
<name>A0A5B7EPK6_PORTR</name>
<dbReference type="Proteomes" id="UP000324222">
    <property type="component" value="Unassembled WGS sequence"/>
</dbReference>
<feature type="region of interest" description="Disordered" evidence="1">
    <location>
        <begin position="43"/>
        <end position="62"/>
    </location>
</feature>
<evidence type="ECO:0000256" key="1">
    <source>
        <dbReference type="SAM" id="MobiDB-lite"/>
    </source>
</evidence>
<dbReference type="EMBL" id="VSRR010003193">
    <property type="protein sequence ID" value="MPC35069.1"/>
    <property type="molecule type" value="Genomic_DNA"/>
</dbReference>
<evidence type="ECO:0000313" key="3">
    <source>
        <dbReference type="Proteomes" id="UP000324222"/>
    </source>
</evidence>
<reference evidence="2 3" key="1">
    <citation type="submission" date="2019-05" db="EMBL/GenBank/DDBJ databases">
        <title>Another draft genome of Portunus trituberculatus and its Hox gene families provides insights of decapod evolution.</title>
        <authorList>
            <person name="Jeong J.-H."/>
            <person name="Song I."/>
            <person name="Kim S."/>
            <person name="Choi T."/>
            <person name="Kim D."/>
            <person name="Ryu S."/>
            <person name="Kim W."/>
        </authorList>
    </citation>
    <scope>NUCLEOTIDE SEQUENCE [LARGE SCALE GENOMIC DNA]</scope>
    <source>
        <tissue evidence="2">Muscle</tissue>
    </source>
</reference>
<feature type="region of interest" description="Disordered" evidence="1">
    <location>
        <begin position="1"/>
        <end position="33"/>
    </location>
</feature>
<accession>A0A5B7EPK6</accession>